<dbReference type="AlphaFoldDB" id="A0A920CC70"/>
<accession>A0A920CC70</accession>
<name>A0A920CC70_9BACL</name>
<comment type="caution">
    <text evidence="1">The sequence shown here is derived from an EMBL/GenBank/DDBJ whole genome shotgun (WGS) entry which is preliminary data.</text>
</comment>
<proteinExistence type="predicted"/>
<protein>
    <submittedName>
        <fullName evidence="1">Uncharacterized protein</fullName>
    </submittedName>
</protein>
<gene>
    <name evidence="1" type="ORF">J2TS6_55020</name>
</gene>
<sequence length="85" mass="10061">MDQETIQKAVEAIQRFMKPIVEAITRLWRAFKAWLSKHPATVSLLRREMAKRSKRRVRPQPLPAVKVYRSQVTYRSVPRVARSRC</sequence>
<keyword evidence="2" id="KW-1185">Reference proteome</keyword>
<evidence type="ECO:0000313" key="2">
    <source>
        <dbReference type="Proteomes" id="UP000679779"/>
    </source>
</evidence>
<organism evidence="1 2">
    <name type="scientific">Paenibacillus albilobatus</name>
    <dbReference type="NCBI Taxonomy" id="2716884"/>
    <lineage>
        <taxon>Bacteria</taxon>
        <taxon>Bacillati</taxon>
        <taxon>Bacillota</taxon>
        <taxon>Bacilli</taxon>
        <taxon>Bacillales</taxon>
        <taxon>Paenibacillaceae</taxon>
        <taxon>Paenibacillus</taxon>
    </lineage>
</organism>
<dbReference type="Proteomes" id="UP000679779">
    <property type="component" value="Unassembled WGS sequence"/>
</dbReference>
<reference evidence="1" key="1">
    <citation type="submission" date="2021-03" db="EMBL/GenBank/DDBJ databases">
        <title>Antimicrobial resistance genes in bacteria isolated from Japanese honey, and their potential for conferring macrolide and lincosamide resistance in the American foulbrood pathogen Paenibacillus larvae.</title>
        <authorList>
            <person name="Okamoto M."/>
            <person name="Kumagai M."/>
            <person name="Kanamori H."/>
            <person name="Takamatsu D."/>
        </authorList>
    </citation>
    <scope>NUCLEOTIDE SEQUENCE</scope>
    <source>
        <strain evidence="1">J2TS6</strain>
    </source>
</reference>
<dbReference type="EMBL" id="BORQ01000009">
    <property type="protein sequence ID" value="GIO34361.1"/>
    <property type="molecule type" value="Genomic_DNA"/>
</dbReference>
<evidence type="ECO:0000313" key="1">
    <source>
        <dbReference type="EMBL" id="GIO34361.1"/>
    </source>
</evidence>